<dbReference type="RefSeq" id="WP_094542623.1">
    <property type="nucleotide sequence ID" value="NZ_JBHEER010000008.1"/>
</dbReference>
<feature type="transmembrane region" description="Helical" evidence="8">
    <location>
        <begin position="20"/>
        <end position="42"/>
    </location>
</feature>
<dbReference type="Pfam" id="PF00528">
    <property type="entry name" value="BPD_transp_1"/>
    <property type="match status" value="1"/>
</dbReference>
<evidence type="ECO:0000256" key="5">
    <source>
        <dbReference type="ARBA" id="ARBA00022692"/>
    </source>
</evidence>
<evidence type="ECO:0000256" key="6">
    <source>
        <dbReference type="ARBA" id="ARBA00022989"/>
    </source>
</evidence>
<gene>
    <name evidence="10" type="ORF">CEV33_3618</name>
</gene>
<dbReference type="NCBIfam" id="TIGR01726">
    <property type="entry name" value="HEQRo_perm_3TM"/>
    <property type="match status" value="1"/>
</dbReference>
<comment type="caution">
    <text evidence="10">The sequence shown here is derived from an EMBL/GenBank/DDBJ whole genome shotgun (WGS) entry which is preliminary data.</text>
</comment>
<dbReference type="Proteomes" id="UP000216478">
    <property type="component" value="Unassembled WGS sequence"/>
</dbReference>
<name>A0A256EYT1_9HYPH</name>
<dbReference type="InterPro" id="IPR010065">
    <property type="entry name" value="AA_ABC_transptr_permease_3TM"/>
</dbReference>
<dbReference type="EMBL" id="NNRL01000169">
    <property type="protein sequence ID" value="OYR07630.1"/>
    <property type="molecule type" value="Genomic_DNA"/>
</dbReference>
<feature type="transmembrane region" description="Helical" evidence="8">
    <location>
        <begin position="185"/>
        <end position="205"/>
    </location>
</feature>
<proteinExistence type="inferred from homology"/>
<evidence type="ECO:0000313" key="10">
    <source>
        <dbReference type="EMBL" id="OYR07630.1"/>
    </source>
</evidence>
<comment type="similarity">
    <text evidence="2">Belongs to the binding-protein-dependent transport system permease family. HisMQ subfamily.</text>
</comment>
<accession>A0A256EYT1</accession>
<dbReference type="GO" id="GO:0022857">
    <property type="term" value="F:transmembrane transporter activity"/>
    <property type="evidence" value="ECO:0007669"/>
    <property type="project" value="InterPro"/>
</dbReference>
<keyword evidence="5 8" id="KW-0812">Transmembrane</keyword>
<evidence type="ECO:0000256" key="3">
    <source>
        <dbReference type="ARBA" id="ARBA00022448"/>
    </source>
</evidence>
<evidence type="ECO:0000313" key="11">
    <source>
        <dbReference type="Proteomes" id="UP000216478"/>
    </source>
</evidence>
<keyword evidence="6 8" id="KW-1133">Transmembrane helix</keyword>
<keyword evidence="11" id="KW-1185">Reference proteome</keyword>
<organism evidence="10 11">
    <name type="scientific">Brucella grignonensis</name>
    <dbReference type="NCBI Taxonomy" id="94627"/>
    <lineage>
        <taxon>Bacteria</taxon>
        <taxon>Pseudomonadati</taxon>
        <taxon>Pseudomonadota</taxon>
        <taxon>Alphaproteobacteria</taxon>
        <taxon>Hyphomicrobiales</taxon>
        <taxon>Brucellaceae</taxon>
        <taxon>Brucella/Ochrobactrum group</taxon>
        <taxon>Brucella</taxon>
    </lineage>
</organism>
<reference evidence="10 11" key="1">
    <citation type="submission" date="2017-07" db="EMBL/GenBank/DDBJ databases">
        <title>Phylogenetic study on the rhizospheric bacterium Ochrobactrum sp. A44.</title>
        <authorList>
            <person name="Krzyzanowska D.M."/>
            <person name="Ossowicki A."/>
            <person name="Rajewska M."/>
            <person name="Maciag T."/>
            <person name="Kaczynski Z."/>
            <person name="Czerwicka M."/>
            <person name="Jafra S."/>
        </authorList>
    </citation>
    <scope>NUCLEOTIDE SEQUENCE [LARGE SCALE GENOMIC DNA]</scope>
    <source>
        <strain evidence="10 11">OgA9a</strain>
    </source>
</reference>
<keyword evidence="7 8" id="KW-0472">Membrane</keyword>
<evidence type="ECO:0000256" key="2">
    <source>
        <dbReference type="ARBA" id="ARBA00010072"/>
    </source>
</evidence>
<sequence length="215" mass="23623">MTFRSFGPDEFLFLLAGLHWTVLLTAIALIGGGIAGFLIALARVSTIKWLRVVAGTYIQIIQGIPVLMILFLSYYGLSLAGFDLHPLVAAGASMSIYASGYLAEIWRGCIQSVPKQQWEASESLAMTRAQQYRYVILPQAVRISLPSTVGFAVQVVKNTSIASIIGFVELARAGTLINNATFQPFRVFVVVAALYFAVCYPLSLLSRWLERRLNV</sequence>
<dbReference type="InterPro" id="IPR043429">
    <property type="entry name" value="ArtM/GltK/GlnP/TcyL/YhdX-like"/>
</dbReference>
<dbReference type="CDD" id="cd06261">
    <property type="entry name" value="TM_PBP2"/>
    <property type="match status" value="1"/>
</dbReference>
<feature type="transmembrane region" description="Helical" evidence="8">
    <location>
        <begin position="54"/>
        <end position="77"/>
    </location>
</feature>
<comment type="subcellular location">
    <subcellularLocation>
        <location evidence="1">Cell inner membrane</location>
        <topology evidence="1">Multi-pass membrane protein</topology>
    </subcellularLocation>
    <subcellularLocation>
        <location evidence="8">Cell membrane</location>
        <topology evidence="8">Multi-pass membrane protein</topology>
    </subcellularLocation>
</comment>
<keyword evidence="4" id="KW-1003">Cell membrane</keyword>
<dbReference type="InterPro" id="IPR035906">
    <property type="entry name" value="MetI-like_sf"/>
</dbReference>
<dbReference type="PANTHER" id="PTHR30614:SF34">
    <property type="entry name" value="BLR6398 PROTEIN"/>
    <property type="match status" value="1"/>
</dbReference>
<dbReference type="GO" id="GO:0006865">
    <property type="term" value="P:amino acid transport"/>
    <property type="evidence" value="ECO:0007669"/>
    <property type="project" value="TreeGrafter"/>
</dbReference>
<dbReference type="SUPFAM" id="SSF161098">
    <property type="entry name" value="MetI-like"/>
    <property type="match status" value="1"/>
</dbReference>
<evidence type="ECO:0000256" key="8">
    <source>
        <dbReference type="RuleBase" id="RU363032"/>
    </source>
</evidence>
<dbReference type="PROSITE" id="PS50928">
    <property type="entry name" value="ABC_TM1"/>
    <property type="match status" value="1"/>
</dbReference>
<protein>
    <submittedName>
        <fullName evidence="10">Amino ABC transporter, permease, 3-TM region, His/Glu/Gln/Arg/opine family domain protein</fullName>
    </submittedName>
</protein>
<dbReference type="Gene3D" id="1.10.3720.10">
    <property type="entry name" value="MetI-like"/>
    <property type="match status" value="1"/>
</dbReference>
<feature type="domain" description="ABC transmembrane type-1" evidence="9">
    <location>
        <begin position="18"/>
        <end position="206"/>
    </location>
</feature>
<evidence type="ECO:0000256" key="4">
    <source>
        <dbReference type="ARBA" id="ARBA00022475"/>
    </source>
</evidence>
<dbReference type="OrthoDB" id="7255919at2"/>
<dbReference type="AlphaFoldDB" id="A0A256EYT1"/>
<dbReference type="InterPro" id="IPR000515">
    <property type="entry name" value="MetI-like"/>
</dbReference>
<evidence type="ECO:0000259" key="9">
    <source>
        <dbReference type="PROSITE" id="PS50928"/>
    </source>
</evidence>
<keyword evidence="3 8" id="KW-0813">Transport</keyword>
<dbReference type="PANTHER" id="PTHR30614">
    <property type="entry name" value="MEMBRANE COMPONENT OF AMINO ACID ABC TRANSPORTER"/>
    <property type="match status" value="1"/>
</dbReference>
<dbReference type="GO" id="GO:0043190">
    <property type="term" value="C:ATP-binding cassette (ABC) transporter complex"/>
    <property type="evidence" value="ECO:0007669"/>
    <property type="project" value="InterPro"/>
</dbReference>
<evidence type="ECO:0000256" key="1">
    <source>
        <dbReference type="ARBA" id="ARBA00004429"/>
    </source>
</evidence>
<evidence type="ECO:0000256" key="7">
    <source>
        <dbReference type="ARBA" id="ARBA00023136"/>
    </source>
</evidence>